<keyword evidence="5" id="KW-1185">Reference proteome</keyword>
<organism evidence="4 5">
    <name type="scientific">Arthrobacter stackebrandtii</name>
    <dbReference type="NCBI Taxonomy" id="272161"/>
    <lineage>
        <taxon>Bacteria</taxon>
        <taxon>Bacillati</taxon>
        <taxon>Actinomycetota</taxon>
        <taxon>Actinomycetes</taxon>
        <taxon>Micrococcales</taxon>
        <taxon>Micrococcaceae</taxon>
        <taxon>Arthrobacter</taxon>
    </lineage>
</organism>
<keyword evidence="1" id="KW-0808">Transferase</keyword>
<dbReference type="Gene3D" id="3.40.630.30">
    <property type="match status" value="1"/>
</dbReference>
<dbReference type="RefSeq" id="WP_209682834.1">
    <property type="nucleotide sequence ID" value="NZ_JAGIOI010000001.1"/>
</dbReference>
<gene>
    <name evidence="4" type="ORF">JOF48_003463</name>
</gene>
<evidence type="ECO:0000256" key="2">
    <source>
        <dbReference type="ARBA" id="ARBA00023315"/>
    </source>
</evidence>
<proteinExistence type="predicted"/>
<evidence type="ECO:0000313" key="4">
    <source>
        <dbReference type="EMBL" id="MBP2414664.1"/>
    </source>
</evidence>
<dbReference type="EMBL" id="JAGIOI010000001">
    <property type="protein sequence ID" value="MBP2414664.1"/>
    <property type="molecule type" value="Genomic_DNA"/>
</dbReference>
<evidence type="ECO:0000259" key="3">
    <source>
        <dbReference type="PROSITE" id="PS51186"/>
    </source>
</evidence>
<evidence type="ECO:0000256" key="1">
    <source>
        <dbReference type="ARBA" id="ARBA00022679"/>
    </source>
</evidence>
<dbReference type="SUPFAM" id="SSF55729">
    <property type="entry name" value="Acyl-CoA N-acyltransferases (Nat)"/>
    <property type="match status" value="1"/>
</dbReference>
<feature type="domain" description="N-acetyltransferase" evidence="3">
    <location>
        <begin position="6"/>
        <end position="169"/>
    </location>
</feature>
<comment type="caution">
    <text evidence="4">The sequence shown here is derived from an EMBL/GenBank/DDBJ whole genome shotgun (WGS) entry which is preliminary data.</text>
</comment>
<dbReference type="Proteomes" id="UP000711614">
    <property type="component" value="Unassembled WGS sequence"/>
</dbReference>
<evidence type="ECO:0000313" key="5">
    <source>
        <dbReference type="Proteomes" id="UP000711614"/>
    </source>
</evidence>
<sequence length="169" mass="18495">MTSEHYSIRRTTEADWREVRELRLQMIRDTPDACAETLAEALAHDEAEWRLRGGRGSGVHGIQLAAVTGAGGWVGTMGGYVPDSATGPLLVGVFVVPEWRGTGAGLADALLESVEEWARAKDGRLTLHVHEDNARAISFYERHGYAATGHSVAYNVNPAKRELEMLKQL</sequence>
<accession>A0ABS4Z0Z7</accession>
<dbReference type="PANTHER" id="PTHR43877:SF2">
    <property type="entry name" value="AMINOALKYLPHOSPHONATE N-ACETYLTRANSFERASE-RELATED"/>
    <property type="match status" value="1"/>
</dbReference>
<dbReference type="Pfam" id="PF00583">
    <property type="entry name" value="Acetyltransf_1"/>
    <property type="match status" value="1"/>
</dbReference>
<dbReference type="PROSITE" id="PS51186">
    <property type="entry name" value="GNAT"/>
    <property type="match status" value="1"/>
</dbReference>
<dbReference type="InterPro" id="IPR050832">
    <property type="entry name" value="Bact_Acetyltransf"/>
</dbReference>
<dbReference type="PANTHER" id="PTHR43877">
    <property type="entry name" value="AMINOALKYLPHOSPHONATE N-ACETYLTRANSFERASE-RELATED-RELATED"/>
    <property type="match status" value="1"/>
</dbReference>
<dbReference type="CDD" id="cd04301">
    <property type="entry name" value="NAT_SF"/>
    <property type="match status" value="1"/>
</dbReference>
<keyword evidence="2" id="KW-0012">Acyltransferase</keyword>
<dbReference type="InterPro" id="IPR016181">
    <property type="entry name" value="Acyl_CoA_acyltransferase"/>
</dbReference>
<name>A0ABS4Z0Z7_9MICC</name>
<protein>
    <submittedName>
        <fullName evidence="4">GNAT superfamily N-acetyltransferase</fullName>
    </submittedName>
</protein>
<reference evidence="4 5" key="1">
    <citation type="submission" date="2021-03" db="EMBL/GenBank/DDBJ databases">
        <title>Sequencing the genomes of 1000 actinobacteria strains.</title>
        <authorList>
            <person name="Klenk H.-P."/>
        </authorList>
    </citation>
    <scope>NUCLEOTIDE SEQUENCE [LARGE SCALE GENOMIC DNA]</scope>
    <source>
        <strain evidence="4 5">DSM 16005</strain>
    </source>
</reference>
<dbReference type="InterPro" id="IPR000182">
    <property type="entry name" value="GNAT_dom"/>
</dbReference>